<dbReference type="InParanoid" id="A0A165DQU3"/>
<reference evidence="2 3" key="1">
    <citation type="journal article" date="2016" name="Mol. Biol. Evol.">
        <title>Comparative Genomics of Early-Diverging Mushroom-Forming Fungi Provides Insights into the Origins of Lignocellulose Decay Capabilities.</title>
        <authorList>
            <person name="Nagy L.G."/>
            <person name="Riley R."/>
            <person name="Tritt A."/>
            <person name="Adam C."/>
            <person name="Daum C."/>
            <person name="Floudas D."/>
            <person name="Sun H."/>
            <person name="Yadav J.S."/>
            <person name="Pangilinan J."/>
            <person name="Larsson K.H."/>
            <person name="Matsuura K."/>
            <person name="Barry K."/>
            <person name="Labutti K."/>
            <person name="Kuo R."/>
            <person name="Ohm R.A."/>
            <person name="Bhattacharya S.S."/>
            <person name="Shirouzu T."/>
            <person name="Yoshinaga Y."/>
            <person name="Martin F.M."/>
            <person name="Grigoriev I.V."/>
            <person name="Hibbett D.S."/>
        </authorList>
    </citation>
    <scope>NUCLEOTIDE SEQUENCE [LARGE SCALE GENOMIC DNA]</scope>
    <source>
        <strain evidence="2 3">HHB12029</strain>
    </source>
</reference>
<dbReference type="Proteomes" id="UP000077266">
    <property type="component" value="Unassembled WGS sequence"/>
</dbReference>
<dbReference type="SUPFAM" id="SSF81383">
    <property type="entry name" value="F-box domain"/>
    <property type="match status" value="1"/>
</dbReference>
<dbReference type="InterPro" id="IPR001810">
    <property type="entry name" value="F-box_dom"/>
</dbReference>
<dbReference type="InterPro" id="IPR036047">
    <property type="entry name" value="F-box-like_dom_sf"/>
</dbReference>
<evidence type="ECO:0000313" key="2">
    <source>
        <dbReference type="EMBL" id="KZV85145.1"/>
    </source>
</evidence>
<protein>
    <recommendedName>
        <fullName evidence="1">F-box domain-containing protein</fullName>
    </recommendedName>
</protein>
<evidence type="ECO:0000259" key="1">
    <source>
        <dbReference type="Pfam" id="PF12937"/>
    </source>
</evidence>
<dbReference type="AlphaFoldDB" id="A0A165DQU3"/>
<dbReference type="Gene3D" id="3.80.10.10">
    <property type="entry name" value="Ribonuclease Inhibitor"/>
    <property type="match status" value="1"/>
</dbReference>
<accession>A0A165DQU3</accession>
<gene>
    <name evidence="2" type="ORF">EXIGLDRAFT_699749</name>
</gene>
<keyword evidence="3" id="KW-1185">Reference proteome</keyword>
<dbReference type="InterPro" id="IPR032675">
    <property type="entry name" value="LRR_dom_sf"/>
</dbReference>
<sequence>MDRAGTVSIGGRATALAIPAELLLDVFRLAGLDPLTCSAVCRFWRRTALCTRSLWAAITIYDSSPSRSLSRAHYFVELAGEQLLSITRHALARDTINVDGPGIIALDAFVERCLPRSKSLVYSRIRARSKSELFEHFLTVFLSPALHLETLQFQSEILLELREDDPFGETASIDMQANFPRLRVLTLHGVCMPFNRLQWSGPDPVLESLEIESICEESPDHFTCGYDHNMSMGEQIEPLLRNCRALQNLNLTLYLDAIDEFEPEVSRLDLHSVLHPSLRSVHITEIGLGWPSCAALSTVPFNLPALTTLDLWGSRTQPVPTAHTLDARNCSPMDPVLELFAAAPNLQDASFYDWTRVPCQHATARPCRTVLLPHLRRLDMNDCSHNVTKAFRSALVTPMLGYIQDVYNGGLSASPSIESLDLLDDTAA</sequence>
<dbReference type="Pfam" id="PF12937">
    <property type="entry name" value="F-box-like"/>
    <property type="match status" value="1"/>
</dbReference>
<proteinExistence type="predicted"/>
<organism evidence="2 3">
    <name type="scientific">Exidia glandulosa HHB12029</name>
    <dbReference type="NCBI Taxonomy" id="1314781"/>
    <lineage>
        <taxon>Eukaryota</taxon>
        <taxon>Fungi</taxon>
        <taxon>Dikarya</taxon>
        <taxon>Basidiomycota</taxon>
        <taxon>Agaricomycotina</taxon>
        <taxon>Agaricomycetes</taxon>
        <taxon>Auriculariales</taxon>
        <taxon>Exidiaceae</taxon>
        <taxon>Exidia</taxon>
    </lineage>
</organism>
<dbReference type="SUPFAM" id="SSF52047">
    <property type="entry name" value="RNI-like"/>
    <property type="match status" value="1"/>
</dbReference>
<evidence type="ECO:0000313" key="3">
    <source>
        <dbReference type="Proteomes" id="UP000077266"/>
    </source>
</evidence>
<dbReference type="EMBL" id="KV426198">
    <property type="protein sequence ID" value="KZV85145.1"/>
    <property type="molecule type" value="Genomic_DNA"/>
</dbReference>
<feature type="domain" description="F-box" evidence="1">
    <location>
        <begin position="17"/>
        <end position="59"/>
    </location>
</feature>
<name>A0A165DQU3_EXIGL</name>